<dbReference type="InterPro" id="IPR003959">
    <property type="entry name" value="ATPase_AAA_core"/>
</dbReference>
<dbReference type="Pfam" id="PF00004">
    <property type="entry name" value="AAA"/>
    <property type="match status" value="1"/>
</dbReference>
<dbReference type="InterPro" id="IPR003593">
    <property type="entry name" value="AAA+_ATPase"/>
</dbReference>
<dbReference type="InterPro" id="IPR050168">
    <property type="entry name" value="AAA_ATPase_domain"/>
</dbReference>
<evidence type="ECO:0000256" key="2">
    <source>
        <dbReference type="ARBA" id="ARBA00022840"/>
    </source>
</evidence>
<dbReference type="WBParaSite" id="EVEC_0000823101-mRNA-1">
    <property type="protein sequence ID" value="EVEC_0000823101-mRNA-1"/>
    <property type="gene ID" value="EVEC_0000823101"/>
</dbReference>
<evidence type="ECO:0000313" key="6">
    <source>
        <dbReference type="Proteomes" id="UP000274131"/>
    </source>
</evidence>
<proteinExistence type="predicted"/>
<evidence type="ECO:0000313" key="5">
    <source>
        <dbReference type="EMBL" id="VDD92964.1"/>
    </source>
</evidence>
<keyword evidence="2" id="KW-0067">ATP-binding</keyword>
<organism evidence="7">
    <name type="scientific">Enterobius vermicularis</name>
    <name type="common">Human pinworm</name>
    <dbReference type="NCBI Taxonomy" id="51028"/>
    <lineage>
        <taxon>Eukaryota</taxon>
        <taxon>Metazoa</taxon>
        <taxon>Ecdysozoa</taxon>
        <taxon>Nematoda</taxon>
        <taxon>Chromadorea</taxon>
        <taxon>Rhabditida</taxon>
        <taxon>Spirurina</taxon>
        <taxon>Oxyuridomorpha</taxon>
        <taxon>Oxyuroidea</taxon>
        <taxon>Oxyuridae</taxon>
        <taxon>Enterobius</taxon>
    </lineage>
</organism>
<evidence type="ECO:0000313" key="7">
    <source>
        <dbReference type="WBParaSite" id="EVEC_0000823101-mRNA-1"/>
    </source>
</evidence>
<dbReference type="Proteomes" id="UP000274131">
    <property type="component" value="Unassembled WGS sequence"/>
</dbReference>
<gene>
    <name evidence="5" type="ORF">EVEC_LOCUS7715</name>
</gene>
<dbReference type="OrthoDB" id="2187at2759"/>
<protein>
    <submittedName>
        <fullName evidence="7">AAA domain-containing protein</fullName>
    </submittedName>
</protein>
<reference evidence="7" key="1">
    <citation type="submission" date="2016-04" db="UniProtKB">
        <authorList>
            <consortium name="WormBaseParasite"/>
        </authorList>
    </citation>
    <scope>IDENTIFICATION</scope>
</reference>
<dbReference type="GO" id="GO:0016887">
    <property type="term" value="F:ATP hydrolysis activity"/>
    <property type="evidence" value="ECO:0007669"/>
    <property type="project" value="InterPro"/>
</dbReference>
<dbReference type="GO" id="GO:0005524">
    <property type="term" value="F:ATP binding"/>
    <property type="evidence" value="ECO:0007669"/>
    <property type="project" value="UniProtKB-KW"/>
</dbReference>
<dbReference type="GO" id="GO:0016558">
    <property type="term" value="P:protein import into peroxisome matrix"/>
    <property type="evidence" value="ECO:0007669"/>
    <property type="project" value="TreeGrafter"/>
</dbReference>
<sequence length="300" mass="33626">MLKWLFYEDFKLYFRVLISNKIGLLLQKICRFKSFFQRFLLQKYDEVTWDDIGGLDEVKKLLQESMDALIYDRGYKRSGILLYGPPGCGKTLLAKALATQYSFPILNIKGPELLSKYVGESEANVRKVFANARQIAPCVIFFDELDSLAPRRGRSGDSGGVTDRIVSQLLTEMDDIENESVFILGATNRVDLLDPSVLTPGRFDKVILVEGGKDANSQLAMLKAASRKVTFAEDVVLPEIISSCNPQMTGAEMYSLVSRAMMDAIRERIDQIEDGKATETATVVVTQKNLLHAVKELFKS</sequence>
<dbReference type="PANTHER" id="PTHR23077:SF9">
    <property type="entry name" value="PEROXISOMAL ATPASE PEX6"/>
    <property type="match status" value="1"/>
</dbReference>
<evidence type="ECO:0000256" key="3">
    <source>
        <dbReference type="ARBA" id="ARBA00023054"/>
    </source>
</evidence>
<dbReference type="EMBL" id="UXUI01009055">
    <property type="protein sequence ID" value="VDD92964.1"/>
    <property type="molecule type" value="Genomic_DNA"/>
</dbReference>
<dbReference type="GO" id="GO:0005829">
    <property type="term" value="C:cytosol"/>
    <property type="evidence" value="ECO:0007669"/>
    <property type="project" value="TreeGrafter"/>
</dbReference>
<dbReference type="STRING" id="51028.A0A0N4VCD9"/>
<keyword evidence="3" id="KW-0175">Coiled coil</keyword>
<dbReference type="Gene3D" id="3.40.50.300">
    <property type="entry name" value="P-loop containing nucleotide triphosphate hydrolases"/>
    <property type="match status" value="1"/>
</dbReference>
<dbReference type="SUPFAM" id="SSF52540">
    <property type="entry name" value="P-loop containing nucleoside triphosphate hydrolases"/>
    <property type="match status" value="1"/>
</dbReference>
<dbReference type="InterPro" id="IPR027417">
    <property type="entry name" value="P-loop_NTPase"/>
</dbReference>
<dbReference type="FunFam" id="3.40.50.300:FF:001025">
    <property type="entry name" value="ATPase family, AAA domain-containing 2B"/>
    <property type="match status" value="1"/>
</dbReference>
<dbReference type="PANTHER" id="PTHR23077">
    <property type="entry name" value="AAA-FAMILY ATPASE"/>
    <property type="match status" value="1"/>
</dbReference>
<feature type="domain" description="AAA+ ATPase" evidence="4">
    <location>
        <begin position="76"/>
        <end position="213"/>
    </location>
</feature>
<reference evidence="5 6" key="2">
    <citation type="submission" date="2018-10" db="EMBL/GenBank/DDBJ databases">
        <authorList>
            <consortium name="Pathogen Informatics"/>
        </authorList>
    </citation>
    <scope>NUCLEOTIDE SEQUENCE [LARGE SCALE GENOMIC DNA]</scope>
</reference>
<evidence type="ECO:0000259" key="4">
    <source>
        <dbReference type="SMART" id="SM00382"/>
    </source>
</evidence>
<evidence type="ECO:0000256" key="1">
    <source>
        <dbReference type="ARBA" id="ARBA00022741"/>
    </source>
</evidence>
<dbReference type="Gene3D" id="1.10.8.60">
    <property type="match status" value="1"/>
</dbReference>
<keyword evidence="1" id="KW-0547">Nucleotide-binding</keyword>
<accession>A0A0N4VCD9</accession>
<name>A0A0N4VCD9_ENTVE</name>
<dbReference type="SMART" id="SM00382">
    <property type="entry name" value="AAA"/>
    <property type="match status" value="1"/>
</dbReference>
<dbReference type="AlphaFoldDB" id="A0A0N4VCD9"/>
<keyword evidence="6" id="KW-1185">Reference proteome</keyword>
<dbReference type="GO" id="GO:0005778">
    <property type="term" value="C:peroxisomal membrane"/>
    <property type="evidence" value="ECO:0007669"/>
    <property type="project" value="TreeGrafter"/>
</dbReference>